<keyword evidence="3" id="KW-0732">Signal</keyword>
<dbReference type="InterPro" id="IPR039535">
    <property type="entry name" value="ASST-like"/>
</dbReference>
<gene>
    <name evidence="4" type="ORF">PENSTE_c008G05987</name>
</gene>
<feature type="region of interest" description="Disordered" evidence="1">
    <location>
        <begin position="619"/>
        <end position="643"/>
    </location>
</feature>
<keyword evidence="2" id="KW-1133">Transmembrane helix</keyword>
<dbReference type="PANTHER" id="PTHR35340">
    <property type="entry name" value="PQQ ENZYME REPEAT PROTEIN-RELATED"/>
    <property type="match status" value="1"/>
</dbReference>
<dbReference type="AlphaFoldDB" id="A0A1V6TB68"/>
<evidence type="ECO:0000313" key="4">
    <source>
        <dbReference type="EMBL" id="OQE23615.1"/>
    </source>
</evidence>
<dbReference type="Pfam" id="PF14269">
    <property type="entry name" value="Arylsulfotran_2"/>
    <property type="match status" value="1"/>
</dbReference>
<sequence length="643" mass="71990">MAVPLLSWALNVFFCAGLVRADEANLFRSEGYANGFDGNWPVQSFRSAGVFGPILNYWQDSPACKDGQYTILAPRGDSVRRPGPMILDEEGHLVWFKDYPTTYNANVYLYKGESYLTFWAGDDSIRGHGDGTYYMINSHYEESYKVRGANGLPADLHDFHITLDETAVFTIYDIQPFDLREADGPEDGWIYDGVFQEVNIETNELIFQWRASDHISLDERQREREGNGDDEDHPWDFYHINSIDKDELGNFLVSSRYMGSLAYIDGKTGDVIWKLGGQQNSFQDLSDGAATNISWQHHARFQPAYDTSKTRAISIFDNASRGYGAPEHTSRGLFIEVNEEDMTAEVIEEYWNPEPISSQSQGSMQILDSGNVLVGYGYNSGWTEFSADGEAVCEVHFGPRTGFQHGHIISYRIFKSDWVGLPLTKPDVDLTSSDAAVSWNGATEVVTWVLEGAFPRFVNESTENGGGDGDEDPTRFSRAEYEEESFEFILAVPKSGFETAVPIPADTLYTKLRILALDKVGGLLGTTQTMDWEPEKLKEGIATYQDEDTSDTNILLAPAFMFGLGFITASIVVLSVWLIYKYLPPNLIKQLLRRNSHEKNGQVWEPVSSVEELDALSDVESGGRPNVSLLNHSAGFHDGNEED</sequence>
<feature type="chain" id="PRO_5012393086" description="ASST-domain-containing protein" evidence="3">
    <location>
        <begin position="22"/>
        <end position="643"/>
    </location>
</feature>
<reference evidence="5" key="1">
    <citation type="journal article" date="2017" name="Nat. Microbiol.">
        <title>Global analysis of biosynthetic gene clusters reveals vast potential of secondary metabolite production in Penicillium species.</title>
        <authorList>
            <person name="Nielsen J.C."/>
            <person name="Grijseels S."/>
            <person name="Prigent S."/>
            <person name="Ji B."/>
            <person name="Dainat J."/>
            <person name="Nielsen K.F."/>
            <person name="Frisvad J.C."/>
            <person name="Workman M."/>
            <person name="Nielsen J."/>
        </authorList>
    </citation>
    <scope>NUCLEOTIDE SEQUENCE [LARGE SCALE GENOMIC DNA]</scope>
    <source>
        <strain evidence="5">IBT 24891</strain>
    </source>
</reference>
<feature type="transmembrane region" description="Helical" evidence="2">
    <location>
        <begin position="555"/>
        <end position="580"/>
    </location>
</feature>
<dbReference type="PANTHER" id="PTHR35340:SF5">
    <property type="entry name" value="ASST-DOMAIN-CONTAINING PROTEIN"/>
    <property type="match status" value="1"/>
</dbReference>
<evidence type="ECO:0000256" key="2">
    <source>
        <dbReference type="SAM" id="Phobius"/>
    </source>
</evidence>
<evidence type="ECO:0008006" key="6">
    <source>
        <dbReference type="Google" id="ProtNLM"/>
    </source>
</evidence>
<evidence type="ECO:0000256" key="1">
    <source>
        <dbReference type="SAM" id="MobiDB-lite"/>
    </source>
</evidence>
<dbReference type="Proteomes" id="UP000191285">
    <property type="component" value="Unassembled WGS sequence"/>
</dbReference>
<keyword evidence="2" id="KW-0812">Transmembrane</keyword>
<organism evidence="4 5">
    <name type="scientific">Penicillium steckii</name>
    <dbReference type="NCBI Taxonomy" id="303698"/>
    <lineage>
        <taxon>Eukaryota</taxon>
        <taxon>Fungi</taxon>
        <taxon>Dikarya</taxon>
        <taxon>Ascomycota</taxon>
        <taxon>Pezizomycotina</taxon>
        <taxon>Eurotiomycetes</taxon>
        <taxon>Eurotiomycetidae</taxon>
        <taxon>Eurotiales</taxon>
        <taxon>Aspergillaceae</taxon>
        <taxon>Penicillium</taxon>
    </lineage>
</organism>
<dbReference type="EMBL" id="MLKD01000008">
    <property type="protein sequence ID" value="OQE23615.1"/>
    <property type="molecule type" value="Genomic_DNA"/>
</dbReference>
<feature type="signal peptide" evidence="3">
    <location>
        <begin position="1"/>
        <end position="21"/>
    </location>
</feature>
<evidence type="ECO:0000313" key="5">
    <source>
        <dbReference type="Proteomes" id="UP000191285"/>
    </source>
</evidence>
<protein>
    <recommendedName>
        <fullName evidence="6">ASST-domain-containing protein</fullName>
    </recommendedName>
</protein>
<accession>A0A1V6TB68</accession>
<dbReference type="OrthoDB" id="5427350at2759"/>
<proteinExistence type="predicted"/>
<name>A0A1V6TB68_9EURO</name>
<comment type="caution">
    <text evidence="4">The sequence shown here is derived from an EMBL/GenBank/DDBJ whole genome shotgun (WGS) entry which is preliminary data.</text>
</comment>
<evidence type="ECO:0000256" key="3">
    <source>
        <dbReference type="SAM" id="SignalP"/>
    </source>
</evidence>
<dbReference type="STRING" id="303698.A0A1V6TB68"/>
<dbReference type="InterPro" id="IPR053143">
    <property type="entry name" value="Arylsulfate_ST"/>
</dbReference>
<keyword evidence="5" id="KW-1185">Reference proteome</keyword>
<keyword evidence="2" id="KW-0472">Membrane</keyword>